<proteinExistence type="predicted"/>
<dbReference type="InterPro" id="IPR011335">
    <property type="entry name" value="Restrct_endonuc-II-like"/>
</dbReference>
<dbReference type="Proteomes" id="UP000326837">
    <property type="component" value="Chromosome"/>
</dbReference>
<dbReference type="RefSeq" id="WP_152099036.1">
    <property type="nucleotide sequence ID" value="NZ_AP021861.1"/>
</dbReference>
<dbReference type="PANTHER" id="PTHR34107:SF4">
    <property type="entry name" value="SLL1222 PROTEIN"/>
    <property type="match status" value="1"/>
</dbReference>
<gene>
    <name evidence="2" type="ORF">PLANPX_2821</name>
</gene>
<evidence type="ECO:0000313" key="2">
    <source>
        <dbReference type="EMBL" id="BBO33209.1"/>
    </source>
</evidence>
<dbReference type="SUPFAM" id="SSF52980">
    <property type="entry name" value="Restriction endonuclease-like"/>
    <property type="match status" value="1"/>
</dbReference>
<dbReference type="PANTHER" id="PTHR34107">
    <property type="entry name" value="SLL0198 PROTEIN-RELATED"/>
    <property type="match status" value="1"/>
</dbReference>
<evidence type="ECO:0000313" key="3">
    <source>
        <dbReference type="Proteomes" id="UP000326837"/>
    </source>
</evidence>
<dbReference type="Pfam" id="PF05685">
    <property type="entry name" value="Uma2"/>
    <property type="match status" value="1"/>
</dbReference>
<sequence>MSTISDPLTEKLIADLYRTEGKAEIVDGRIVLMSPTGDRPNVAAGEIFISLHAYAKRHGGKAYSDNAAFLADLPSRKSFCPDAAYYTGPRAGMKFLPIPPDLAVEVRSEGDYGPGAERAMAKKRADYFAAGTKVVWDVDLDSEEVVKVYRAAAPEVPTAYRRGELAEAEPAVPGWQMPVDELFE</sequence>
<accession>A0A5K7XJY7</accession>
<dbReference type="CDD" id="cd06260">
    <property type="entry name" value="DUF820-like"/>
    <property type="match status" value="1"/>
</dbReference>
<name>A0A5K7XJY7_9BACT</name>
<feature type="domain" description="Putative restriction endonuclease" evidence="1">
    <location>
        <begin position="16"/>
        <end position="179"/>
    </location>
</feature>
<protein>
    <recommendedName>
        <fullName evidence="1">Putative restriction endonuclease domain-containing protein</fullName>
    </recommendedName>
</protein>
<dbReference type="InterPro" id="IPR008538">
    <property type="entry name" value="Uma2"/>
</dbReference>
<reference evidence="3" key="1">
    <citation type="submission" date="2019-10" db="EMBL/GenBank/DDBJ databases">
        <title>Lacipirellula parvula gen. nov., sp. nov., representing a lineage of planctomycetes widespread in freshwater anoxic habitats, and description of the family Lacipirellulaceae.</title>
        <authorList>
            <person name="Dedysh S.N."/>
            <person name="Kulichevskaya I.S."/>
            <person name="Beletsky A.V."/>
            <person name="Rakitin A.L."/>
            <person name="Mardanov A.V."/>
            <person name="Ivanova A.A."/>
            <person name="Saltykova V.X."/>
            <person name="Rijpstra W.I.C."/>
            <person name="Sinninghe Damste J.S."/>
            <person name="Ravin N.V."/>
        </authorList>
    </citation>
    <scope>NUCLEOTIDE SEQUENCE [LARGE SCALE GENOMIC DNA]</scope>
    <source>
        <strain evidence="3">PX69</strain>
    </source>
</reference>
<dbReference type="Gene3D" id="3.90.1570.10">
    <property type="entry name" value="tt1808, chain A"/>
    <property type="match status" value="1"/>
</dbReference>
<evidence type="ECO:0000259" key="1">
    <source>
        <dbReference type="Pfam" id="PF05685"/>
    </source>
</evidence>
<dbReference type="InterPro" id="IPR012296">
    <property type="entry name" value="Nuclease_put_TT1808"/>
</dbReference>
<dbReference type="AlphaFoldDB" id="A0A5K7XJY7"/>
<organism evidence="2 3">
    <name type="scientific">Lacipirellula parvula</name>
    <dbReference type="NCBI Taxonomy" id="2650471"/>
    <lineage>
        <taxon>Bacteria</taxon>
        <taxon>Pseudomonadati</taxon>
        <taxon>Planctomycetota</taxon>
        <taxon>Planctomycetia</taxon>
        <taxon>Pirellulales</taxon>
        <taxon>Lacipirellulaceae</taxon>
        <taxon>Lacipirellula</taxon>
    </lineage>
</organism>
<dbReference type="EMBL" id="AP021861">
    <property type="protein sequence ID" value="BBO33209.1"/>
    <property type="molecule type" value="Genomic_DNA"/>
</dbReference>
<keyword evidence="3" id="KW-1185">Reference proteome</keyword>
<dbReference type="KEGG" id="lpav:PLANPX_2821"/>